<keyword evidence="2 14" id="KW-0813">Transport</keyword>
<evidence type="ECO:0000256" key="12">
    <source>
        <dbReference type="ARBA" id="ARBA00035585"/>
    </source>
</evidence>
<gene>
    <name evidence="15" type="primary">crcB_2</name>
    <name evidence="14" type="synonym">crcB</name>
    <name evidence="16" type="synonym">crcB_1</name>
    <name evidence="14" type="synonym">fluC</name>
    <name evidence="15" type="ORF">SAMEA2297795_00268</name>
    <name evidence="16" type="ORF">SAMEA2297796_00813</name>
</gene>
<dbReference type="GO" id="GO:0005886">
    <property type="term" value="C:plasma membrane"/>
    <property type="evidence" value="ECO:0007669"/>
    <property type="project" value="UniProtKB-SubCell"/>
</dbReference>
<evidence type="ECO:0000313" key="18">
    <source>
        <dbReference type="Proteomes" id="UP000095768"/>
    </source>
</evidence>
<keyword evidence="3 14" id="KW-1003">Cell membrane</keyword>
<dbReference type="GO" id="GO:0062054">
    <property type="term" value="F:fluoride channel activity"/>
    <property type="evidence" value="ECO:0007669"/>
    <property type="project" value="UniProtKB-UniRule"/>
</dbReference>
<dbReference type="EMBL" id="FMPI01000004">
    <property type="protein sequence ID" value="SCS61873.1"/>
    <property type="molecule type" value="Genomic_DNA"/>
</dbReference>
<comment type="function">
    <text evidence="13 14">Fluoride-specific ion channel. Important for reducing fluoride concentration in the cell, thus reducing its toxicity.</text>
</comment>
<protein>
    <recommendedName>
        <fullName evidence="14">Fluoride-specific ion channel FluC</fullName>
    </recommendedName>
</protein>
<keyword evidence="10 14" id="KW-0407">Ion channel</keyword>
<reference evidence="15 18" key="1">
    <citation type="submission" date="2016-09" db="EMBL/GenBank/DDBJ databases">
        <authorList>
            <consortium name="Pathogen Informatics"/>
        </authorList>
    </citation>
    <scope>NUCLEOTIDE SEQUENCE [LARGE SCALE GENOMIC DNA]</scope>
    <source>
        <strain evidence="15 18">82B</strain>
    </source>
</reference>
<evidence type="ECO:0000256" key="14">
    <source>
        <dbReference type="HAMAP-Rule" id="MF_00454"/>
    </source>
</evidence>
<dbReference type="PANTHER" id="PTHR28259:SF16">
    <property type="entry name" value="FLUORIDE-SPECIFIC ION CHANNEL FLUC 2"/>
    <property type="match status" value="1"/>
</dbReference>
<accession>A0A1D4JJI6</accession>
<evidence type="ECO:0000256" key="8">
    <source>
        <dbReference type="ARBA" id="ARBA00023065"/>
    </source>
</evidence>
<keyword evidence="6 14" id="KW-1133">Transmembrane helix</keyword>
<evidence type="ECO:0000256" key="6">
    <source>
        <dbReference type="ARBA" id="ARBA00022989"/>
    </source>
</evidence>
<dbReference type="OrthoDB" id="9815830at2"/>
<comment type="similarity">
    <text evidence="11 14">Belongs to the fluoride channel Fluc/FEX (TC 1.A.43) family.</text>
</comment>
<dbReference type="AlphaFoldDB" id="A0A1D4JJI6"/>
<keyword evidence="4 14" id="KW-0812">Transmembrane</keyword>
<comment type="subcellular location">
    <subcellularLocation>
        <location evidence="1 14">Cell membrane</location>
        <topology evidence="1 14">Multi-pass membrane protein</topology>
    </subcellularLocation>
</comment>
<dbReference type="Pfam" id="PF02537">
    <property type="entry name" value="CRCB"/>
    <property type="match status" value="1"/>
</dbReference>
<dbReference type="HAMAP" id="MF_00454">
    <property type="entry name" value="FluC"/>
    <property type="match status" value="1"/>
</dbReference>
<dbReference type="Proteomes" id="UP000095412">
    <property type="component" value="Unassembled WGS sequence"/>
</dbReference>
<keyword evidence="17" id="KW-1185">Reference proteome</keyword>
<dbReference type="Proteomes" id="UP000095768">
    <property type="component" value="Unassembled WGS sequence"/>
</dbReference>
<name>A0A1D4JJI6_9STAP</name>
<evidence type="ECO:0000256" key="13">
    <source>
        <dbReference type="ARBA" id="ARBA00049940"/>
    </source>
</evidence>
<evidence type="ECO:0000256" key="7">
    <source>
        <dbReference type="ARBA" id="ARBA00023053"/>
    </source>
</evidence>
<evidence type="ECO:0000256" key="9">
    <source>
        <dbReference type="ARBA" id="ARBA00023136"/>
    </source>
</evidence>
<dbReference type="InterPro" id="IPR003691">
    <property type="entry name" value="FluC"/>
</dbReference>
<evidence type="ECO:0000256" key="1">
    <source>
        <dbReference type="ARBA" id="ARBA00004651"/>
    </source>
</evidence>
<dbReference type="GO" id="GO:0140114">
    <property type="term" value="P:cellular detoxification of fluoride"/>
    <property type="evidence" value="ECO:0007669"/>
    <property type="project" value="UniProtKB-UniRule"/>
</dbReference>
<proteinExistence type="inferred from homology"/>
<reference evidence="16 17" key="2">
    <citation type="submission" date="2016-09" db="EMBL/GenBank/DDBJ databases">
        <authorList>
            <consortium name="Pathogen Informatics"/>
            <person name="Sun Q."/>
            <person name="Inoue M."/>
        </authorList>
    </citation>
    <scope>NUCLEOTIDE SEQUENCE [LARGE SCALE GENOMIC DNA]</scope>
    <source>
        <strain evidence="16 17">82C</strain>
    </source>
</reference>
<dbReference type="GO" id="GO:0046872">
    <property type="term" value="F:metal ion binding"/>
    <property type="evidence" value="ECO:0007669"/>
    <property type="project" value="UniProtKB-KW"/>
</dbReference>
<feature type="transmembrane region" description="Helical" evidence="14">
    <location>
        <begin position="58"/>
        <end position="76"/>
    </location>
</feature>
<evidence type="ECO:0000256" key="10">
    <source>
        <dbReference type="ARBA" id="ARBA00023303"/>
    </source>
</evidence>
<dbReference type="RefSeq" id="WP_069995036.1">
    <property type="nucleotide sequence ID" value="NZ_FMPG01000001.1"/>
</dbReference>
<evidence type="ECO:0000313" key="16">
    <source>
        <dbReference type="EMBL" id="SCS61873.1"/>
    </source>
</evidence>
<evidence type="ECO:0000313" key="15">
    <source>
        <dbReference type="EMBL" id="SCS33817.1"/>
    </source>
</evidence>
<keyword evidence="8 14" id="KW-0406">Ion transport</keyword>
<evidence type="ECO:0000313" key="17">
    <source>
        <dbReference type="Proteomes" id="UP000095412"/>
    </source>
</evidence>
<evidence type="ECO:0000256" key="5">
    <source>
        <dbReference type="ARBA" id="ARBA00022723"/>
    </source>
</evidence>
<feature type="transmembrane region" description="Helical" evidence="14">
    <location>
        <begin position="29"/>
        <end position="51"/>
    </location>
</feature>
<keyword evidence="5 14" id="KW-0479">Metal-binding</keyword>
<organism evidence="15 18">
    <name type="scientific">Staphylococcus caeli</name>
    <dbReference type="NCBI Taxonomy" id="2201815"/>
    <lineage>
        <taxon>Bacteria</taxon>
        <taxon>Bacillati</taxon>
        <taxon>Bacillota</taxon>
        <taxon>Bacilli</taxon>
        <taxon>Bacillales</taxon>
        <taxon>Staphylococcaceae</taxon>
        <taxon>Staphylococcus</taxon>
    </lineage>
</organism>
<sequence>MINVLLVMLGGGIGAVIRAAITNICNAKSNYIIPIGTPIVNIVGSMLIGLFMGMALHVTWLNAFLVVGILGGLTTFSTLSSELVQLLTIEKNIKYFIIYSILQYGTSFLACFLGYILI</sequence>
<dbReference type="PANTHER" id="PTHR28259">
    <property type="entry name" value="FLUORIDE EXPORT PROTEIN 1-RELATED"/>
    <property type="match status" value="1"/>
</dbReference>
<evidence type="ECO:0000256" key="2">
    <source>
        <dbReference type="ARBA" id="ARBA00022448"/>
    </source>
</evidence>
<feature type="transmembrane region" description="Helical" evidence="14">
    <location>
        <begin position="96"/>
        <end position="117"/>
    </location>
</feature>
<keyword evidence="7 14" id="KW-0915">Sodium</keyword>
<feature type="binding site" evidence="14">
    <location>
        <position position="74"/>
    </location>
    <ligand>
        <name>Na(+)</name>
        <dbReference type="ChEBI" id="CHEBI:29101"/>
        <note>structural</note>
    </ligand>
</feature>
<feature type="binding site" evidence="14">
    <location>
        <position position="71"/>
    </location>
    <ligand>
        <name>Na(+)</name>
        <dbReference type="ChEBI" id="CHEBI:29101"/>
        <note>structural</note>
    </ligand>
</feature>
<comment type="catalytic activity">
    <reaction evidence="12">
        <text>fluoride(in) = fluoride(out)</text>
        <dbReference type="Rhea" id="RHEA:76159"/>
        <dbReference type="ChEBI" id="CHEBI:17051"/>
    </reaction>
    <physiologicalReaction direction="left-to-right" evidence="12">
        <dbReference type="Rhea" id="RHEA:76160"/>
    </physiologicalReaction>
</comment>
<comment type="activity regulation">
    <text evidence="14">Na(+) is not transported, but it plays an essential structural role and its presence is essential for fluoride channel function.</text>
</comment>
<dbReference type="EMBL" id="FMPG01000001">
    <property type="protein sequence ID" value="SCS33817.1"/>
    <property type="molecule type" value="Genomic_DNA"/>
</dbReference>
<evidence type="ECO:0000256" key="11">
    <source>
        <dbReference type="ARBA" id="ARBA00035120"/>
    </source>
</evidence>
<evidence type="ECO:0000256" key="3">
    <source>
        <dbReference type="ARBA" id="ARBA00022475"/>
    </source>
</evidence>
<evidence type="ECO:0000256" key="4">
    <source>
        <dbReference type="ARBA" id="ARBA00022692"/>
    </source>
</evidence>
<keyword evidence="9 14" id="KW-0472">Membrane</keyword>